<dbReference type="EMBL" id="JAPWIS010000020">
    <property type="protein sequence ID" value="MCZ4588079.1"/>
    <property type="molecule type" value="Genomic_DNA"/>
</dbReference>
<organism evidence="1 2">
    <name type="scientific">Rhodococcus opacus</name>
    <name type="common">Nocardia opaca</name>
    <dbReference type="NCBI Taxonomy" id="37919"/>
    <lineage>
        <taxon>Bacteria</taxon>
        <taxon>Bacillati</taxon>
        <taxon>Actinomycetota</taxon>
        <taxon>Actinomycetes</taxon>
        <taxon>Mycobacteriales</taxon>
        <taxon>Nocardiaceae</taxon>
        <taxon>Rhodococcus</taxon>
    </lineage>
</organism>
<sequence>MAKFKVEQGTNSIRRAPLAVAAHAHDADDCRTLLSVLGILPGPDTPAEP</sequence>
<accession>A0ABT4NL15</accession>
<dbReference type="RefSeq" id="WP_167119217.1">
    <property type="nucleotide sequence ID" value="NZ_CP137575.1"/>
</dbReference>
<reference evidence="1" key="1">
    <citation type="submission" date="2022-12" db="EMBL/GenBank/DDBJ databases">
        <authorList>
            <person name="Krivoruchko A.V."/>
            <person name="Elkin A."/>
        </authorList>
    </citation>
    <scope>NUCLEOTIDE SEQUENCE</scope>
    <source>
        <strain evidence="1">IEGM 249</strain>
    </source>
</reference>
<comment type="caution">
    <text evidence="1">The sequence shown here is derived from an EMBL/GenBank/DDBJ whole genome shotgun (WGS) entry which is preliminary data.</text>
</comment>
<name>A0ABT4NL15_RHOOP</name>
<evidence type="ECO:0008006" key="3">
    <source>
        <dbReference type="Google" id="ProtNLM"/>
    </source>
</evidence>
<evidence type="ECO:0000313" key="1">
    <source>
        <dbReference type="EMBL" id="MCZ4588079.1"/>
    </source>
</evidence>
<evidence type="ECO:0000313" key="2">
    <source>
        <dbReference type="Proteomes" id="UP001066327"/>
    </source>
</evidence>
<proteinExistence type="predicted"/>
<keyword evidence="2" id="KW-1185">Reference proteome</keyword>
<protein>
    <recommendedName>
        <fullName evidence="3">Transposase</fullName>
    </recommendedName>
</protein>
<dbReference type="Proteomes" id="UP001066327">
    <property type="component" value="Unassembled WGS sequence"/>
</dbReference>
<gene>
    <name evidence="1" type="ORF">O4328_31045</name>
</gene>